<organism evidence="1 2">
    <name type="scientific">Fusarium decemcellulare</name>
    <dbReference type="NCBI Taxonomy" id="57161"/>
    <lineage>
        <taxon>Eukaryota</taxon>
        <taxon>Fungi</taxon>
        <taxon>Dikarya</taxon>
        <taxon>Ascomycota</taxon>
        <taxon>Pezizomycotina</taxon>
        <taxon>Sordariomycetes</taxon>
        <taxon>Hypocreomycetidae</taxon>
        <taxon>Hypocreales</taxon>
        <taxon>Nectriaceae</taxon>
        <taxon>Fusarium</taxon>
        <taxon>Fusarium decemcellulare species complex</taxon>
    </lineage>
</organism>
<dbReference type="EMBL" id="JANRMS010001702">
    <property type="protein sequence ID" value="KAJ3526598.1"/>
    <property type="molecule type" value="Genomic_DNA"/>
</dbReference>
<accession>A0ACC1RVG9</accession>
<sequence>MAQPSASREALDKLNLVKDARKKAYHAQSFSSLQEPKTHKGLMHKLTWAAIRCIKIYNSDPSPPVFNDILKQVEKYKEMVLSSLSFPSFTVSLSLLLDSSSPADFYDASTGIKGQESRLLEAMKYLGWKEGELPRYLETYRDAMQRLATTTNSSMPPMPPLHNLLLLIDKQLQSWLLSGFPVTEERDLFGRYLLHLALDLGIGDDATHLLSTTRDVDIWSRHPLHIASSTGFINIIMRLIHNKCDLELEDCDRLQALHYASAAGHEDIVRLLVDEASIDPLDSFGRTPLSHGARNGHTAVVSLLVEKGANIESEDECGWTPLSHAIDSGRMAVVELLLKNGASARSLFEGVGQKMSDFGERHLAVLKLLLKSGTLAEYAPSSIRELLSLCGETALSYASELGELGVVVKLLEAKVNLNWKAWERELPLWYAVRARNAKIVEKLLTHGADPNSTSLDGRSALAVAIEQGDQEIIEMLLDSGADPA</sequence>
<name>A0ACC1RVG9_9HYPO</name>
<reference evidence="1" key="1">
    <citation type="submission" date="2022-08" db="EMBL/GenBank/DDBJ databases">
        <title>Genome Sequence of Fusarium decemcellulare.</title>
        <authorList>
            <person name="Buettner E."/>
        </authorList>
    </citation>
    <scope>NUCLEOTIDE SEQUENCE</scope>
    <source>
        <strain evidence="1">Babe19</strain>
    </source>
</reference>
<evidence type="ECO:0000313" key="2">
    <source>
        <dbReference type="Proteomes" id="UP001148629"/>
    </source>
</evidence>
<comment type="caution">
    <text evidence="1">The sequence shown here is derived from an EMBL/GenBank/DDBJ whole genome shotgun (WGS) entry which is preliminary data.</text>
</comment>
<dbReference type="Proteomes" id="UP001148629">
    <property type="component" value="Unassembled WGS sequence"/>
</dbReference>
<proteinExistence type="predicted"/>
<protein>
    <submittedName>
        <fullName evidence="1">Uncharacterized protein</fullName>
    </submittedName>
</protein>
<keyword evidence="2" id="KW-1185">Reference proteome</keyword>
<gene>
    <name evidence="1" type="ORF">NM208_g11112</name>
</gene>
<evidence type="ECO:0000313" key="1">
    <source>
        <dbReference type="EMBL" id="KAJ3526598.1"/>
    </source>
</evidence>